<reference evidence="2 3" key="1">
    <citation type="submission" date="2016-10" db="EMBL/GenBank/DDBJ databases">
        <authorList>
            <person name="de Groot N.N."/>
        </authorList>
    </citation>
    <scope>NUCLEOTIDE SEQUENCE [LARGE SCALE GENOMIC DNA]</scope>
    <source>
        <strain evidence="2 3">DSM 17890</strain>
    </source>
</reference>
<keyword evidence="1" id="KW-0812">Transmembrane</keyword>
<protein>
    <submittedName>
        <fullName evidence="2">Uncharacterized protein</fullName>
    </submittedName>
</protein>
<keyword evidence="1" id="KW-1133">Transmembrane helix</keyword>
<evidence type="ECO:0000313" key="2">
    <source>
        <dbReference type="EMBL" id="SDX55131.1"/>
    </source>
</evidence>
<organism evidence="2 3">
    <name type="scientific">Albimonas donghaensis</name>
    <dbReference type="NCBI Taxonomy" id="356660"/>
    <lineage>
        <taxon>Bacteria</taxon>
        <taxon>Pseudomonadati</taxon>
        <taxon>Pseudomonadota</taxon>
        <taxon>Alphaproteobacteria</taxon>
        <taxon>Rhodobacterales</taxon>
        <taxon>Paracoccaceae</taxon>
        <taxon>Albimonas</taxon>
    </lineage>
</organism>
<sequence>MTNASEDDQPAGCVQGCFAIIVLLMTGGSLLVLVWLLFGGIVTGLINFVLYPGYEACQTQVRAGLREPSSGEFSWPPTTREHRTDPNRWAYMFEVSARNGFGGRNTRTMTCEIDDTGETMGVYVQW</sequence>
<evidence type="ECO:0000313" key="3">
    <source>
        <dbReference type="Proteomes" id="UP000199118"/>
    </source>
</evidence>
<dbReference type="Proteomes" id="UP000199118">
    <property type="component" value="Unassembled WGS sequence"/>
</dbReference>
<accession>A0A1H3CLV1</accession>
<feature type="transmembrane region" description="Helical" evidence="1">
    <location>
        <begin position="20"/>
        <end position="50"/>
    </location>
</feature>
<gene>
    <name evidence="2" type="ORF">SAMN05444336_106155</name>
</gene>
<dbReference type="EMBL" id="FNMZ01000006">
    <property type="protein sequence ID" value="SDX55131.1"/>
    <property type="molecule type" value="Genomic_DNA"/>
</dbReference>
<dbReference type="AlphaFoldDB" id="A0A1H3CLV1"/>
<keyword evidence="1" id="KW-0472">Membrane</keyword>
<keyword evidence="3" id="KW-1185">Reference proteome</keyword>
<dbReference type="RefSeq" id="WP_092683665.1">
    <property type="nucleotide sequence ID" value="NZ_FNMZ01000006.1"/>
</dbReference>
<name>A0A1H3CLV1_9RHOB</name>
<proteinExistence type="predicted"/>
<evidence type="ECO:0000256" key="1">
    <source>
        <dbReference type="SAM" id="Phobius"/>
    </source>
</evidence>